<dbReference type="SMART" id="SM00471">
    <property type="entry name" value="HDc"/>
    <property type="match status" value="1"/>
</dbReference>
<dbReference type="PROSITE" id="PS51831">
    <property type="entry name" value="HD"/>
    <property type="match status" value="1"/>
</dbReference>
<dbReference type="SMART" id="SM00954">
    <property type="entry name" value="RelA_SpoT"/>
    <property type="match status" value="1"/>
</dbReference>
<accession>C7RPM4</accession>
<organism evidence="6">
    <name type="scientific">Accumulibacter regalis</name>
    <dbReference type="NCBI Taxonomy" id="522306"/>
    <lineage>
        <taxon>Bacteria</taxon>
        <taxon>Pseudomonadati</taxon>
        <taxon>Pseudomonadota</taxon>
        <taxon>Betaproteobacteria</taxon>
        <taxon>Candidatus Accumulibacter</taxon>
    </lineage>
</organism>
<gene>
    <name evidence="6" type="ordered locus">CAP2UW1_0930</name>
</gene>
<dbReference type="GO" id="GO:0008893">
    <property type="term" value="F:guanosine-3',5'-bis(diphosphate) 3'-diphosphatase activity"/>
    <property type="evidence" value="ECO:0007669"/>
    <property type="project" value="TreeGrafter"/>
</dbReference>
<dbReference type="InterPro" id="IPR004095">
    <property type="entry name" value="TGS"/>
</dbReference>
<dbReference type="Gene3D" id="1.10.3210.10">
    <property type="entry name" value="Hypothetical protein af1432"/>
    <property type="match status" value="1"/>
</dbReference>
<reference evidence="6" key="1">
    <citation type="submission" date="2009-08" db="EMBL/GenBank/DDBJ databases">
        <authorList>
            <consortium name="US DOE Joint Genome Institute"/>
            <person name="Lucas S."/>
            <person name="Copeland A."/>
            <person name="Lapidus A."/>
            <person name="Glavina del Rio T."/>
            <person name="Dalin E."/>
            <person name="Tice H."/>
            <person name="Bruce D."/>
            <person name="Barry K."/>
            <person name="Pitluck S."/>
            <person name="Lowry S."/>
            <person name="Larimer F."/>
            <person name="Land M."/>
            <person name="Hauser L."/>
            <person name="Kyrpides N."/>
            <person name="Ivanova N."/>
            <person name="McMahon K.D."/>
            <person name="Hugenholtz P."/>
        </authorList>
    </citation>
    <scope>NUCLEOTIDE SEQUENCE</scope>
    <source>
        <strain evidence="6">UW-1</strain>
    </source>
</reference>
<dbReference type="Pfam" id="PF13328">
    <property type="entry name" value="HD_4"/>
    <property type="match status" value="1"/>
</dbReference>
<evidence type="ECO:0000256" key="2">
    <source>
        <dbReference type="SAM" id="MobiDB-lite"/>
    </source>
</evidence>
<evidence type="ECO:0000259" key="3">
    <source>
        <dbReference type="PROSITE" id="PS51671"/>
    </source>
</evidence>
<dbReference type="Gene3D" id="3.30.460.10">
    <property type="entry name" value="Beta Polymerase, domain 2"/>
    <property type="match status" value="1"/>
</dbReference>
<dbReference type="Pfam" id="PF13291">
    <property type="entry name" value="ACT_4"/>
    <property type="match status" value="1"/>
</dbReference>
<dbReference type="InterPro" id="IPR033655">
    <property type="entry name" value="TGS_RelA/SpoT"/>
</dbReference>
<dbReference type="Gene3D" id="3.30.70.260">
    <property type="match status" value="1"/>
</dbReference>
<dbReference type="eggNOG" id="COG0317">
    <property type="taxonomic scope" value="Bacteria"/>
</dbReference>
<dbReference type="KEGG" id="app:CAP2UW1_0930"/>
<dbReference type="STRING" id="522306.CAP2UW1_0930"/>
<dbReference type="AlphaFoldDB" id="C7RPM4"/>
<dbReference type="SUPFAM" id="SSF109604">
    <property type="entry name" value="HD-domain/PDEase-like"/>
    <property type="match status" value="1"/>
</dbReference>
<dbReference type="SUPFAM" id="SSF81271">
    <property type="entry name" value="TGS-like"/>
    <property type="match status" value="1"/>
</dbReference>
<dbReference type="FunFam" id="3.30.460.10:FF:000001">
    <property type="entry name" value="GTP pyrophosphokinase RelA"/>
    <property type="match status" value="1"/>
</dbReference>
<protein>
    <submittedName>
        <fullName evidence="6">(P)ppGpp synthetase I, SpoT/RelA</fullName>
        <ecNumber evidence="6">2.7.6.5</ecNumber>
    </submittedName>
</protein>
<evidence type="ECO:0000259" key="5">
    <source>
        <dbReference type="PROSITE" id="PS51880"/>
    </source>
</evidence>
<dbReference type="HOGENOM" id="CLU_012300_3_0_4"/>
<dbReference type="InterPro" id="IPR012676">
    <property type="entry name" value="TGS-like"/>
</dbReference>
<name>C7RPM4_ACCRE</name>
<dbReference type="PANTHER" id="PTHR21262:SF36">
    <property type="entry name" value="BIFUNCTIONAL (P)PPGPP SYNTHASE_HYDROLASE SPOT"/>
    <property type="match status" value="1"/>
</dbReference>
<dbReference type="InterPro" id="IPR002912">
    <property type="entry name" value="ACT_dom"/>
</dbReference>
<dbReference type="FunFam" id="3.10.20.30:FF:000002">
    <property type="entry name" value="GTP pyrophosphokinase (RelA/SpoT)"/>
    <property type="match status" value="1"/>
</dbReference>
<evidence type="ECO:0000259" key="4">
    <source>
        <dbReference type="PROSITE" id="PS51831"/>
    </source>
</evidence>
<dbReference type="PANTHER" id="PTHR21262">
    <property type="entry name" value="GUANOSINE-3',5'-BIS DIPHOSPHATE 3'-PYROPHOSPHOHYDROLASE"/>
    <property type="match status" value="1"/>
</dbReference>
<dbReference type="EC" id="2.7.6.5" evidence="6"/>
<dbReference type="SUPFAM" id="SSF81301">
    <property type="entry name" value="Nucleotidyltransferase"/>
    <property type="match status" value="1"/>
</dbReference>
<dbReference type="EMBL" id="CP001715">
    <property type="protein sequence ID" value="ACV34267.1"/>
    <property type="molecule type" value="Genomic_DNA"/>
</dbReference>
<proteinExistence type="inferred from homology"/>
<comment type="function">
    <text evidence="1">In eubacteria ppGpp (guanosine 3'-diphosphate 5'-diphosphate) is a mediator of the stringent response that coordinates a variety of cellular activities in response to changes in nutritional abundance.</text>
</comment>
<dbReference type="InterPro" id="IPR043519">
    <property type="entry name" value="NT_sf"/>
</dbReference>
<dbReference type="CDD" id="cd04876">
    <property type="entry name" value="ACT_RelA-SpoT"/>
    <property type="match status" value="1"/>
</dbReference>
<keyword evidence="6" id="KW-0808">Transferase</keyword>
<dbReference type="GO" id="GO:0005886">
    <property type="term" value="C:plasma membrane"/>
    <property type="evidence" value="ECO:0007669"/>
    <property type="project" value="TreeGrafter"/>
</dbReference>
<dbReference type="InterPro" id="IPR006674">
    <property type="entry name" value="HD_domain"/>
</dbReference>
<dbReference type="PROSITE" id="PS51880">
    <property type="entry name" value="TGS"/>
    <property type="match status" value="1"/>
</dbReference>
<sequence>MNTLAETARPAEVAAAENTCPHPEDDPAYQVFIDSLSYLPPEELQIVRDAYLFSEQAHRGQFRLSGEAYITHPLAVAGAIAEWQMDVEGVVAALLHDVMEDTTVGKSEIAERFGKPVADLVDGLSKLDKIEFQSHEEAQAENFRKMLMAMARDLRVVLIKLADRHHNLQTMAAVRADKRRRIARETLEIYAPIASRLGLNKLFQELQDLSFQLIYPMRARVLARALKAARGNRRELLSRILEGIKGKLRDTGIDAQVFGREKSLYSIYRKMLEKRLSFSQVLDVYGFRVVVTDVPTAYLALGSLHALYKPVPGKFKDYIAIPKPNGYQSLHTTLIGPHGTPFELQIRTAAMDNVAQEGIASHWLYKDGESFGAELQQKTTKWFHSLLDLQSTAGDTSEFFEHVKVDLFPHEIYVFTPKGKIIALPRGATPIDLAYAVHTDIGNHSVAAQINFTLMPLATELTNGDRVDVVTAADAHPSVAWLAHVKTGRARSKIRHYLKTAHNDESTALGEKMLDQELRALGVVASELPVSSWKSVLRDSGNKLIKEVYTDIGLGFRIAGVVARRLLAREEAPQPTDKRPASLIIRGTEGMAVQFAPCCQPIPGDPIIGSIWKGKGLVIHTHDCPAIRKARTAKPTKWIDVEWEPEPGKLFSVRLRIMVQNTLGVLGRIATEISNSGTNIEHVNMDEKHPGLYTTLHFTVQVGSRTSLARLMRGLRRIPEVARISRDQGLTA</sequence>
<dbReference type="Gene3D" id="3.10.20.30">
    <property type="match status" value="1"/>
</dbReference>
<dbReference type="GO" id="GO:0015949">
    <property type="term" value="P:nucleobase-containing small molecule interconversion"/>
    <property type="evidence" value="ECO:0007669"/>
    <property type="project" value="UniProtKB-ARBA"/>
</dbReference>
<dbReference type="SUPFAM" id="SSF55021">
    <property type="entry name" value="ACT-like"/>
    <property type="match status" value="1"/>
</dbReference>
<dbReference type="InterPro" id="IPR012675">
    <property type="entry name" value="Beta-grasp_dom_sf"/>
</dbReference>
<evidence type="ECO:0000313" key="6">
    <source>
        <dbReference type="EMBL" id="ACV34267.1"/>
    </source>
</evidence>
<dbReference type="OrthoDB" id="9805041at2"/>
<dbReference type="CDD" id="cd00077">
    <property type="entry name" value="HDc"/>
    <property type="match status" value="1"/>
</dbReference>
<dbReference type="FunFam" id="1.10.3210.10:FF:000001">
    <property type="entry name" value="GTP pyrophosphokinase RelA"/>
    <property type="match status" value="1"/>
</dbReference>
<dbReference type="Pfam" id="PF02824">
    <property type="entry name" value="TGS"/>
    <property type="match status" value="1"/>
</dbReference>
<dbReference type="InterPro" id="IPR003607">
    <property type="entry name" value="HD/PDEase_dom"/>
</dbReference>
<dbReference type="Pfam" id="PF04607">
    <property type="entry name" value="RelA_SpoT"/>
    <property type="match status" value="1"/>
</dbReference>
<feature type="domain" description="ACT" evidence="3">
    <location>
        <begin position="654"/>
        <end position="729"/>
    </location>
</feature>
<dbReference type="GO" id="GO:0008728">
    <property type="term" value="F:GTP diphosphokinase activity"/>
    <property type="evidence" value="ECO:0007669"/>
    <property type="project" value="UniProtKB-EC"/>
</dbReference>
<feature type="region of interest" description="Disordered" evidence="2">
    <location>
        <begin position="1"/>
        <end position="24"/>
    </location>
</feature>
<dbReference type="GO" id="GO:0015969">
    <property type="term" value="P:guanosine tetraphosphate metabolic process"/>
    <property type="evidence" value="ECO:0007669"/>
    <property type="project" value="InterPro"/>
</dbReference>
<comment type="similarity">
    <text evidence="1">Belongs to the relA/spoT family.</text>
</comment>
<dbReference type="CDD" id="cd01668">
    <property type="entry name" value="TGS_RSH"/>
    <property type="match status" value="1"/>
</dbReference>
<evidence type="ECO:0000256" key="1">
    <source>
        <dbReference type="RuleBase" id="RU003847"/>
    </source>
</evidence>
<dbReference type="InterPro" id="IPR045865">
    <property type="entry name" value="ACT-like_dom_sf"/>
</dbReference>
<reference evidence="6" key="2">
    <citation type="submission" date="2009-09" db="EMBL/GenBank/DDBJ databases">
        <title>Complete sequence of chromosome of Candidatus Accumulibacter phosphatis clade IIA str. UW-1.</title>
        <authorList>
            <consortium name="US DOE Joint Genome Institute"/>
            <person name="Martin H.G."/>
            <person name="Ivanova N."/>
            <person name="Kunin V."/>
            <person name="Warnecke F."/>
            <person name="Barry K."/>
            <person name="He S."/>
            <person name="Salamov A."/>
            <person name="Szeto E."/>
            <person name="Dalin E."/>
            <person name="Pangilinan J.L."/>
            <person name="Lapidus A."/>
            <person name="Lowry S."/>
            <person name="Kyrpides N.C."/>
            <person name="McMahon K.D."/>
            <person name="Hugenholtz P."/>
        </authorList>
    </citation>
    <scope>NUCLEOTIDE SEQUENCE [LARGE SCALE GENOMIC DNA]</scope>
    <source>
        <strain evidence="6">UW-1</strain>
    </source>
</reference>
<dbReference type="InterPro" id="IPR004811">
    <property type="entry name" value="RelA/Spo_fam"/>
</dbReference>
<dbReference type="PROSITE" id="PS51671">
    <property type="entry name" value="ACT"/>
    <property type="match status" value="1"/>
</dbReference>
<feature type="domain" description="HD" evidence="4">
    <location>
        <begin position="69"/>
        <end position="168"/>
    </location>
</feature>
<dbReference type="InterPro" id="IPR007685">
    <property type="entry name" value="RelA_SpoT"/>
</dbReference>
<feature type="domain" description="TGS" evidence="5">
    <location>
        <begin position="410"/>
        <end position="471"/>
    </location>
</feature>
<dbReference type="GO" id="GO:0042594">
    <property type="term" value="P:response to starvation"/>
    <property type="evidence" value="ECO:0007669"/>
    <property type="project" value="TreeGrafter"/>
</dbReference>
<dbReference type="NCBIfam" id="TIGR00691">
    <property type="entry name" value="spoT_relA"/>
    <property type="match status" value="1"/>
</dbReference>
<dbReference type="CDD" id="cd05399">
    <property type="entry name" value="NT_Rel-Spo_like"/>
    <property type="match status" value="1"/>
</dbReference>
<feature type="compositionally biased region" description="Low complexity" evidence="2">
    <location>
        <begin position="1"/>
        <end position="17"/>
    </location>
</feature>